<keyword evidence="7" id="KW-1185">Reference proteome</keyword>
<dbReference type="OrthoDB" id="437457at2759"/>
<organism evidence="6 7">
    <name type="scientific">Clohesyomyces aquaticus</name>
    <dbReference type="NCBI Taxonomy" id="1231657"/>
    <lineage>
        <taxon>Eukaryota</taxon>
        <taxon>Fungi</taxon>
        <taxon>Dikarya</taxon>
        <taxon>Ascomycota</taxon>
        <taxon>Pezizomycotina</taxon>
        <taxon>Dothideomycetes</taxon>
        <taxon>Pleosporomycetidae</taxon>
        <taxon>Pleosporales</taxon>
        <taxon>Lindgomycetaceae</taxon>
        <taxon>Clohesyomyces</taxon>
    </lineage>
</organism>
<keyword evidence="1" id="KW-0479">Metal-binding</keyword>
<proteinExistence type="predicted"/>
<evidence type="ECO:0000256" key="1">
    <source>
        <dbReference type="ARBA" id="ARBA00022723"/>
    </source>
</evidence>
<feature type="domain" description="MYND-type" evidence="5">
    <location>
        <begin position="1"/>
        <end position="35"/>
    </location>
</feature>
<comment type="caution">
    <text evidence="6">The sequence shown here is derived from an EMBL/GenBank/DDBJ whole genome shotgun (WGS) entry which is preliminary data.</text>
</comment>
<dbReference type="Gene3D" id="6.10.140.2220">
    <property type="match status" value="1"/>
</dbReference>
<keyword evidence="3" id="KW-0862">Zinc</keyword>
<sequence>MCANPSTLHYGSCGNSIYCSKECQKSDWPKHKLLCKQMADFPDSVRPASVSPDSYYRRAIYFDPSQVKPSFVWLEVRKQNVGGAPYWIPFLDHLMSRNKTNRVIEYIGKNLRTGRNFNKVIQVWYRDHYFNGSSVRNQGIMRAIDLGLRDVAKEWRGPMVFRGLEEYESRPGVQGVDMNASDMRHNVGFLHSKARRATPIGYKPPPGWTYINLDDMGD</sequence>
<evidence type="ECO:0000313" key="7">
    <source>
        <dbReference type="Proteomes" id="UP000193144"/>
    </source>
</evidence>
<evidence type="ECO:0000313" key="6">
    <source>
        <dbReference type="EMBL" id="ORY16924.1"/>
    </source>
</evidence>
<dbReference type="Pfam" id="PF01753">
    <property type="entry name" value="zf-MYND"/>
    <property type="match status" value="1"/>
</dbReference>
<dbReference type="GO" id="GO:0008270">
    <property type="term" value="F:zinc ion binding"/>
    <property type="evidence" value="ECO:0007669"/>
    <property type="project" value="UniProtKB-KW"/>
</dbReference>
<evidence type="ECO:0000256" key="2">
    <source>
        <dbReference type="ARBA" id="ARBA00022771"/>
    </source>
</evidence>
<evidence type="ECO:0000256" key="4">
    <source>
        <dbReference type="PROSITE-ProRule" id="PRU00134"/>
    </source>
</evidence>
<name>A0A1Y2A395_9PLEO</name>
<gene>
    <name evidence="6" type="ORF">BCR34DRAFT_74348</name>
</gene>
<evidence type="ECO:0000256" key="3">
    <source>
        <dbReference type="ARBA" id="ARBA00022833"/>
    </source>
</evidence>
<dbReference type="PROSITE" id="PS50865">
    <property type="entry name" value="ZF_MYND_2"/>
    <property type="match status" value="1"/>
</dbReference>
<dbReference type="EMBL" id="MCFA01000015">
    <property type="protein sequence ID" value="ORY16924.1"/>
    <property type="molecule type" value="Genomic_DNA"/>
</dbReference>
<protein>
    <recommendedName>
        <fullName evidence="5">MYND-type domain-containing protein</fullName>
    </recommendedName>
</protein>
<dbReference type="AlphaFoldDB" id="A0A1Y2A395"/>
<dbReference type="Proteomes" id="UP000193144">
    <property type="component" value="Unassembled WGS sequence"/>
</dbReference>
<evidence type="ECO:0000259" key="5">
    <source>
        <dbReference type="PROSITE" id="PS50865"/>
    </source>
</evidence>
<keyword evidence="2 4" id="KW-0863">Zinc-finger</keyword>
<accession>A0A1Y2A395</accession>
<dbReference type="SUPFAM" id="SSF144232">
    <property type="entry name" value="HIT/MYND zinc finger-like"/>
    <property type="match status" value="1"/>
</dbReference>
<reference evidence="6 7" key="1">
    <citation type="submission" date="2016-07" db="EMBL/GenBank/DDBJ databases">
        <title>Pervasive Adenine N6-methylation of Active Genes in Fungi.</title>
        <authorList>
            <consortium name="DOE Joint Genome Institute"/>
            <person name="Mondo S.J."/>
            <person name="Dannebaum R.O."/>
            <person name="Kuo R.C."/>
            <person name="Labutti K."/>
            <person name="Haridas S."/>
            <person name="Kuo A."/>
            <person name="Salamov A."/>
            <person name="Ahrendt S.R."/>
            <person name="Lipzen A."/>
            <person name="Sullivan W."/>
            <person name="Andreopoulos W.B."/>
            <person name="Clum A."/>
            <person name="Lindquist E."/>
            <person name="Daum C."/>
            <person name="Ramamoorthy G.K."/>
            <person name="Gryganskyi A."/>
            <person name="Culley D."/>
            <person name="Magnuson J.K."/>
            <person name="James T.Y."/>
            <person name="O'Malley M.A."/>
            <person name="Stajich J.E."/>
            <person name="Spatafora J.W."/>
            <person name="Visel A."/>
            <person name="Grigoriev I.V."/>
        </authorList>
    </citation>
    <scope>NUCLEOTIDE SEQUENCE [LARGE SCALE GENOMIC DNA]</scope>
    <source>
        <strain evidence="6 7">CBS 115471</strain>
    </source>
</reference>
<dbReference type="InterPro" id="IPR002893">
    <property type="entry name" value="Znf_MYND"/>
</dbReference>